<dbReference type="EMBL" id="JAAAHW010009815">
    <property type="protein sequence ID" value="KAF9936004.1"/>
    <property type="molecule type" value="Genomic_DNA"/>
</dbReference>
<keyword evidence="3" id="KW-1185">Reference proteome</keyword>
<feature type="region of interest" description="Disordered" evidence="1">
    <location>
        <begin position="1"/>
        <end position="87"/>
    </location>
</feature>
<feature type="compositionally biased region" description="Basic and acidic residues" evidence="1">
    <location>
        <begin position="31"/>
        <end position="50"/>
    </location>
</feature>
<sequence length="109" mass="12599">MKSYSPITIRNCASSSSKAAAAASPRTRMHHPFDNHPSRLSPLEKQRLEYMDYEDGVEEDEDDNRDDDEDEGEDDDKETEEQRIERRRQARVAWLAKYGDAFKLHGLAV</sequence>
<evidence type="ECO:0000313" key="3">
    <source>
        <dbReference type="Proteomes" id="UP000749646"/>
    </source>
</evidence>
<gene>
    <name evidence="2" type="ORF">BGZ65_002805</name>
</gene>
<accession>A0A9P6IL79</accession>
<dbReference type="AlphaFoldDB" id="A0A9P6IL79"/>
<feature type="compositionally biased region" description="Acidic residues" evidence="1">
    <location>
        <begin position="51"/>
        <end position="79"/>
    </location>
</feature>
<organism evidence="2 3">
    <name type="scientific">Modicella reniformis</name>
    <dbReference type="NCBI Taxonomy" id="1440133"/>
    <lineage>
        <taxon>Eukaryota</taxon>
        <taxon>Fungi</taxon>
        <taxon>Fungi incertae sedis</taxon>
        <taxon>Mucoromycota</taxon>
        <taxon>Mortierellomycotina</taxon>
        <taxon>Mortierellomycetes</taxon>
        <taxon>Mortierellales</taxon>
        <taxon>Mortierellaceae</taxon>
        <taxon>Modicella</taxon>
    </lineage>
</organism>
<feature type="compositionally biased region" description="Low complexity" evidence="1">
    <location>
        <begin position="13"/>
        <end position="24"/>
    </location>
</feature>
<evidence type="ECO:0000256" key="1">
    <source>
        <dbReference type="SAM" id="MobiDB-lite"/>
    </source>
</evidence>
<proteinExistence type="predicted"/>
<feature type="compositionally biased region" description="Polar residues" evidence="1">
    <location>
        <begin position="1"/>
        <end position="12"/>
    </location>
</feature>
<comment type="caution">
    <text evidence="2">The sequence shown here is derived from an EMBL/GenBank/DDBJ whole genome shotgun (WGS) entry which is preliminary data.</text>
</comment>
<evidence type="ECO:0000313" key="2">
    <source>
        <dbReference type="EMBL" id="KAF9936004.1"/>
    </source>
</evidence>
<protein>
    <submittedName>
        <fullName evidence="2">Uncharacterized protein</fullName>
    </submittedName>
</protein>
<reference evidence="2" key="1">
    <citation type="journal article" date="2020" name="Fungal Divers.">
        <title>Resolving the Mortierellaceae phylogeny through synthesis of multi-gene phylogenetics and phylogenomics.</title>
        <authorList>
            <person name="Vandepol N."/>
            <person name="Liber J."/>
            <person name="Desiro A."/>
            <person name="Na H."/>
            <person name="Kennedy M."/>
            <person name="Barry K."/>
            <person name="Grigoriev I.V."/>
            <person name="Miller A.N."/>
            <person name="O'Donnell K."/>
            <person name="Stajich J.E."/>
            <person name="Bonito G."/>
        </authorList>
    </citation>
    <scope>NUCLEOTIDE SEQUENCE</scope>
    <source>
        <strain evidence="2">MES-2147</strain>
    </source>
</reference>
<dbReference type="Proteomes" id="UP000749646">
    <property type="component" value="Unassembled WGS sequence"/>
</dbReference>
<name>A0A9P6IL79_9FUNG</name>